<evidence type="ECO:0000313" key="3">
    <source>
        <dbReference type="Proteomes" id="UP000611640"/>
    </source>
</evidence>
<dbReference type="Proteomes" id="UP000611640">
    <property type="component" value="Chromosome"/>
</dbReference>
<evidence type="ECO:0000313" key="2">
    <source>
        <dbReference type="EMBL" id="BCJ33910.1"/>
    </source>
</evidence>
<dbReference type="KEGG" id="atl:Athai_14130"/>
<dbReference type="AlphaFoldDB" id="A0A7R7DLH8"/>
<protein>
    <submittedName>
        <fullName evidence="2">Uncharacterized protein</fullName>
    </submittedName>
</protein>
<evidence type="ECO:0000256" key="1">
    <source>
        <dbReference type="SAM" id="MobiDB-lite"/>
    </source>
</evidence>
<feature type="compositionally biased region" description="Pro residues" evidence="1">
    <location>
        <begin position="140"/>
        <end position="151"/>
    </location>
</feature>
<name>A0A7R7DLH8_9ACTN</name>
<reference evidence="2 3" key="1">
    <citation type="submission" date="2020-08" db="EMBL/GenBank/DDBJ databases">
        <title>Whole genome shotgun sequence of Actinocatenispora thailandica NBRC 105041.</title>
        <authorList>
            <person name="Komaki H."/>
            <person name="Tamura T."/>
        </authorList>
    </citation>
    <scope>NUCLEOTIDE SEQUENCE [LARGE SCALE GENOMIC DNA]</scope>
    <source>
        <strain evidence="2 3">NBRC 105041</strain>
    </source>
</reference>
<accession>A0A7R7DLH8</accession>
<dbReference type="EMBL" id="AP023355">
    <property type="protein sequence ID" value="BCJ33910.1"/>
    <property type="molecule type" value="Genomic_DNA"/>
</dbReference>
<organism evidence="2 3">
    <name type="scientific">Actinocatenispora thailandica</name>
    <dbReference type="NCBI Taxonomy" id="227318"/>
    <lineage>
        <taxon>Bacteria</taxon>
        <taxon>Bacillati</taxon>
        <taxon>Actinomycetota</taxon>
        <taxon>Actinomycetes</taxon>
        <taxon>Micromonosporales</taxon>
        <taxon>Micromonosporaceae</taxon>
        <taxon>Actinocatenispora</taxon>
    </lineage>
</organism>
<keyword evidence="3" id="KW-1185">Reference proteome</keyword>
<proteinExistence type="predicted"/>
<feature type="region of interest" description="Disordered" evidence="1">
    <location>
        <begin position="101"/>
        <end position="179"/>
    </location>
</feature>
<gene>
    <name evidence="2" type="ORF">Athai_14130</name>
</gene>
<sequence length="179" mass="19479">MGIKYLFDLDGHLGALVEYLSQRDGQVPTRACDRDRQGTDRGRLVDHDQDTAVPGKLVEHLAQPGLGVGQRRIMHPAPVRGQTGRVMLAFANVQAQEHAEVAGHVSPPRHGRARSRVQASDCRQPRYEETNPLGGRVPISDPPTPPGPATTPPGSCLRQGQSVIPSRATERPQLGTRER</sequence>